<evidence type="ECO:0000256" key="3">
    <source>
        <dbReference type="ARBA" id="ARBA00022771"/>
    </source>
</evidence>
<dbReference type="GO" id="GO:0005634">
    <property type="term" value="C:nucleus"/>
    <property type="evidence" value="ECO:0007669"/>
    <property type="project" value="TreeGrafter"/>
</dbReference>
<dbReference type="OrthoDB" id="6776335at2759"/>
<protein>
    <recommendedName>
        <fullName evidence="5">C2H2-type domain-containing protein</fullName>
    </recommendedName>
</protein>
<keyword evidence="7" id="KW-1185">Reference proteome</keyword>
<sequence length="365" mass="42573">MDAEVLATEEIVKIEMEDVEADTKLFELYNASWNLSFKRETDENTKNAVSVRIPVPEITDQINFKSEPEEEVKVESCLDNSEKYSVLEIMEEFVIKNECNDDDMFFNTTTEAVSNRIPVPEITDFLKSEPEVVKVESCLDNSEKYSVLEIKEEFIIKDEYNDDDMFVDTSIETVSNSVLKQQPVECKKLSRNLVYCHICDYSARYKYILVRHMKEHRNLNEHGSSYKHNTCIHCNAKFRSKRSLDDHVIKQHSDLVESVSSKTHKCSHCAYKSTNNGNYRRHMLKHSKTARASNYKFGIFICTHCNAKFKRKCTLYDHIIREHPDFISSLSCKLHHCTRCAYTTTIKSRLARHMLFKHSESVTIN</sequence>
<dbReference type="InterPro" id="IPR050688">
    <property type="entry name" value="Zinc_finger/UBP_domain"/>
</dbReference>
<dbReference type="EMBL" id="CAKOFQ010006852">
    <property type="protein sequence ID" value="CAH1976882.1"/>
    <property type="molecule type" value="Genomic_DNA"/>
</dbReference>
<dbReference type="GO" id="GO:0010468">
    <property type="term" value="P:regulation of gene expression"/>
    <property type="evidence" value="ECO:0007669"/>
    <property type="project" value="TreeGrafter"/>
</dbReference>
<feature type="domain" description="C2H2-type" evidence="5">
    <location>
        <begin position="231"/>
        <end position="252"/>
    </location>
</feature>
<reference evidence="6" key="1">
    <citation type="submission" date="2022-03" db="EMBL/GenBank/DDBJ databases">
        <authorList>
            <person name="Sayadi A."/>
        </authorList>
    </citation>
    <scope>NUCLEOTIDE SEQUENCE</scope>
</reference>
<dbReference type="SMART" id="SM00355">
    <property type="entry name" value="ZnF_C2H2"/>
    <property type="match status" value="5"/>
</dbReference>
<dbReference type="PANTHER" id="PTHR24403">
    <property type="entry name" value="ZINC FINGER PROTEIN"/>
    <property type="match status" value="1"/>
</dbReference>
<accession>A0A9P0KM50</accession>
<dbReference type="Gene3D" id="3.30.160.60">
    <property type="entry name" value="Classic Zinc Finger"/>
    <property type="match status" value="2"/>
</dbReference>
<evidence type="ECO:0000313" key="7">
    <source>
        <dbReference type="Proteomes" id="UP001152888"/>
    </source>
</evidence>
<dbReference type="PROSITE" id="PS00028">
    <property type="entry name" value="ZINC_FINGER_C2H2_1"/>
    <property type="match status" value="2"/>
</dbReference>
<keyword evidence="3" id="KW-0863">Zinc-finger</keyword>
<gene>
    <name evidence="6" type="ORF">ACAOBT_LOCUS12363</name>
</gene>
<dbReference type="PANTHER" id="PTHR24403:SF67">
    <property type="entry name" value="FI01116P-RELATED"/>
    <property type="match status" value="1"/>
</dbReference>
<dbReference type="InterPro" id="IPR013087">
    <property type="entry name" value="Znf_C2H2_type"/>
</dbReference>
<dbReference type="Proteomes" id="UP001152888">
    <property type="component" value="Unassembled WGS sequence"/>
</dbReference>
<evidence type="ECO:0000256" key="1">
    <source>
        <dbReference type="ARBA" id="ARBA00022723"/>
    </source>
</evidence>
<keyword evidence="4" id="KW-0862">Zinc</keyword>
<feature type="domain" description="C2H2-type" evidence="5">
    <location>
        <begin position="302"/>
        <end position="323"/>
    </location>
</feature>
<proteinExistence type="predicted"/>
<organism evidence="6 7">
    <name type="scientific">Acanthoscelides obtectus</name>
    <name type="common">Bean weevil</name>
    <name type="synonym">Bruchus obtectus</name>
    <dbReference type="NCBI Taxonomy" id="200917"/>
    <lineage>
        <taxon>Eukaryota</taxon>
        <taxon>Metazoa</taxon>
        <taxon>Ecdysozoa</taxon>
        <taxon>Arthropoda</taxon>
        <taxon>Hexapoda</taxon>
        <taxon>Insecta</taxon>
        <taxon>Pterygota</taxon>
        <taxon>Neoptera</taxon>
        <taxon>Endopterygota</taxon>
        <taxon>Coleoptera</taxon>
        <taxon>Polyphaga</taxon>
        <taxon>Cucujiformia</taxon>
        <taxon>Chrysomeloidea</taxon>
        <taxon>Chrysomelidae</taxon>
        <taxon>Bruchinae</taxon>
        <taxon>Bruchini</taxon>
        <taxon>Acanthoscelides</taxon>
    </lineage>
</organism>
<comment type="caution">
    <text evidence="6">The sequence shown here is derived from an EMBL/GenBank/DDBJ whole genome shotgun (WGS) entry which is preliminary data.</text>
</comment>
<dbReference type="GO" id="GO:0008270">
    <property type="term" value="F:zinc ion binding"/>
    <property type="evidence" value="ECO:0007669"/>
    <property type="project" value="UniProtKB-KW"/>
</dbReference>
<name>A0A9P0KM50_ACAOB</name>
<dbReference type="AlphaFoldDB" id="A0A9P0KM50"/>
<keyword evidence="1" id="KW-0479">Metal-binding</keyword>
<keyword evidence="2" id="KW-0677">Repeat</keyword>
<evidence type="ECO:0000256" key="4">
    <source>
        <dbReference type="ARBA" id="ARBA00022833"/>
    </source>
</evidence>
<evidence type="ECO:0000313" key="6">
    <source>
        <dbReference type="EMBL" id="CAH1976882.1"/>
    </source>
</evidence>
<evidence type="ECO:0000259" key="5">
    <source>
        <dbReference type="PROSITE" id="PS00028"/>
    </source>
</evidence>
<evidence type="ECO:0000256" key="2">
    <source>
        <dbReference type="ARBA" id="ARBA00022737"/>
    </source>
</evidence>